<dbReference type="OrthoDB" id="3066544at2759"/>
<comment type="caution">
    <text evidence="4">The sequence shown here is derived from an EMBL/GenBank/DDBJ whole genome shotgun (WGS) entry which is preliminary data.</text>
</comment>
<keyword evidence="5" id="KW-1185">Reference proteome</keyword>
<dbReference type="GO" id="GO:0016787">
    <property type="term" value="F:hydrolase activity"/>
    <property type="evidence" value="ECO:0007669"/>
    <property type="project" value="UniProtKB-KW"/>
</dbReference>
<dbReference type="InParanoid" id="A0A369JSR0"/>
<proteinExistence type="predicted"/>
<dbReference type="Proteomes" id="UP000076154">
    <property type="component" value="Unassembled WGS sequence"/>
</dbReference>
<feature type="compositionally biased region" description="Basic and acidic residues" evidence="3">
    <location>
        <begin position="65"/>
        <end position="80"/>
    </location>
</feature>
<keyword evidence="2" id="KW-0378">Hydrolase</keyword>
<dbReference type="EMBL" id="LUEZ02000041">
    <property type="protein sequence ID" value="RDB24828.1"/>
    <property type="molecule type" value="Genomic_DNA"/>
</dbReference>
<evidence type="ECO:0000313" key="5">
    <source>
        <dbReference type="Proteomes" id="UP000076154"/>
    </source>
</evidence>
<protein>
    <submittedName>
        <fullName evidence="4">Uncharacterized protein</fullName>
    </submittedName>
</protein>
<feature type="region of interest" description="Disordered" evidence="3">
    <location>
        <begin position="57"/>
        <end position="80"/>
    </location>
</feature>
<dbReference type="InterPro" id="IPR016191">
    <property type="entry name" value="Ribonuclease/ribotoxin"/>
</dbReference>
<gene>
    <name evidence="4" type="ORF">Hypma_007362</name>
</gene>
<keyword evidence="1" id="KW-0540">Nuclease</keyword>
<dbReference type="GO" id="GO:0004540">
    <property type="term" value="F:RNA nuclease activity"/>
    <property type="evidence" value="ECO:0007669"/>
    <property type="project" value="InterPro"/>
</dbReference>
<organism evidence="4 5">
    <name type="scientific">Hypsizygus marmoreus</name>
    <name type="common">White beech mushroom</name>
    <name type="synonym">Agaricus marmoreus</name>
    <dbReference type="NCBI Taxonomy" id="39966"/>
    <lineage>
        <taxon>Eukaryota</taxon>
        <taxon>Fungi</taxon>
        <taxon>Dikarya</taxon>
        <taxon>Basidiomycota</taxon>
        <taxon>Agaricomycotina</taxon>
        <taxon>Agaricomycetes</taxon>
        <taxon>Agaricomycetidae</taxon>
        <taxon>Agaricales</taxon>
        <taxon>Tricholomatineae</taxon>
        <taxon>Lyophyllaceae</taxon>
        <taxon>Hypsizygus</taxon>
    </lineage>
</organism>
<accession>A0A369JSR0</accession>
<sequence>MLPVYLNCTNPRTVPQGALTPAQVGHRQTSLQKGKKRKEKIYVNNAVTKTVQLLPKGESFSNLSPRERQEAGEKRKKDIQRVRSQAITAAQRKRKADATARWEAAKLTPAQKHKAKADVKTVGSSTKPPGLTPEDRNQVQSALKNAGDRMQDTVNIPGRKDQFTVGKNKWSGNEVRKAILNSYLHTPVPVGHPLNRNPKDFRNDMYDLSHPDLAGQRPIPGNPIGLKEYPVIKNSPAGWNGGSAVGPGRVITSSVDGMDTFHGVVAHNPTRVGADDDHYLAKHKVGPRNKAKRSEVDDCYFLAVVSLGESGAN</sequence>
<evidence type="ECO:0000313" key="4">
    <source>
        <dbReference type="EMBL" id="RDB24828.1"/>
    </source>
</evidence>
<dbReference type="AlphaFoldDB" id="A0A369JSR0"/>
<evidence type="ECO:0000256" key="1">
    <source>
        <dbReference type="ARBA" id="ARBA00022722"/>
    </source>
</evidence>
<reference evidence="4" key="1">
    <citation type="submission" date="2018-04" db="EMBL/GenBank/DDBJ databases">
        <title>Whole genome sequencing of Hypsizygus marmoreus.</title>
        <authorList>
            <person name="Choi I.-G."/>
            <person name="Min B."/>
            <person name="Kim J.-G."/>
            <person name="Kim S."/>
            <person name="Oh Y.-L."/>
            <person name="Kong W.-S."/>
            <person name="Park H."/>
            <person name="Jeong J."/>
            <person name="Song E.-S."/>
        </authorList>
    </citation>
    <scope>NUCLEOTIDE SEQUENCE [LARGE SCALE GENOMIC DNA]</scope>
    <source>
        <strain evidence="4">51987-8</strain>
    </source>
</reference>
<feature type="region of interest" description="Disordered" evidence="3">
    <location>
        <begin position="107"/>
        <end position="137"/>
    </location>
</feature>
<evidence type="ECO:0000256" key="3">
    <source>
        <dbReference type="SAM" id="MobiDB-lite"/>
    </source>
</evidence>
<name>A0A369JSR0_HYPMA</name>
<dbReference type="SUPFAM" id="SSF53933">
    <property type="entry name" value="Microbial ribonucleases"/>
    <property type="match status" value="1"/>
</dbReference>
<dbReference type="GO" id="GO:0003723">
    <property type="term" value="F:RNA binding"/>
    <property type="evidence" value="ECO:0007669"/>
    <property type="project" value="InterPro"/>
</dbReference>
<evidence type="ECO:0000256" key="2">
    <source>
        <dbReference type="ARBA" id="ARBA00022801"/>
    </source>
</evidence>